<evidence type="ECO:0000313" key="4">
    <source>
        <dbReference type="EMBL" id="MBB4027269.1"/>
    </source>
</evidence>
<organism evidence="4 5">
    <name type="scientific">Butyricimonas faecihominis</name>
    <dbReference type="NCBI Taxonomy" id="1472416"/>
    <lineage>
        <taxon>Bacteria</taxon>
        <taxon>Pseudomonadati</taxon>
        <taxon>Bacteroidota</taxon>
        <taxon>Bacteroidia</taxon>
        <taxon>Bacteroidales</taxon>
        <taxon>Odoribacteraceae</taxon>
        <taxon>Butyricimonas</taxon>
    </lineage>
</organism>
<evidence type="ECO:0000259" key="2">
    <source>
        <dbReference type="Pfam" id="PF13448"/>
    </source>
</evidence>
<dbReference type="EMBL" id="JACIES010000009">
    <property type="protein sequence ID" value="MBB4027269.1"/>
    <property type="molecule type" value="Genomic_DNA"/>
</dbReference>
<proteinExistence type="predicted"/>
<protein>
    <submittedName>
        <fullName evidence="4">LruC domain-containing protein</fullName>
    </submittedName>
</protein>
<feature type="domain" description="DUF4842" evidence="3">
    <location>
        <begin position="469"/>
        <end position="672"/>
    </location>
</feature>
<keyword evidence="5" id="KW-1185">Reference proteome</keyword>
<dbReference type="NCBIfam" id="TIGR04456">
    <property type="entry name" value="LruC_dom"/>
    <property type="match status" value="1"/>
</dbReference>
<dbReference type="GeneID" id="93103052"/>
<evidence type="ECO:0000313" key="5">
    <source>
        <dbReference type="Proteomes" id="UP000546007"/>
    </source>
</evidence>
<comment type="caution">
    <text evidence="4">The sequence shown here is derived from an EMBL/GenBank/DDBJ whole genome shotgun (WGS) entry which is preliminary data.</text>
</comment>
<sequence>MNNYKHVCMLLLGWLTCIVLFSACKKDVYDPNKNEPAKDIFDFATTVDKSLDIDYGMKGNKAVFEVFTEDPVILENGKAKKKENVKSILKAYTDEDCTYSGIVNLPTACTKIYLYSENYILPTSVEVEVENSGIKFNLKDYIKNLQPSTPVMTSQMAIMDKALSRAYTETNPYNIQFLGGYDNNGMPDYLLREEHNGITYPVAVDVPNGLVNRLNDVLTAKDNSSFAVSTKVINTNVLKDASIKLTFLGEEAEYRNAIGYYYYETQNPPSAEEFESLPKYIAFPNCSTWGSNSGITSNYMPPLWSGHQIQLKYFDKNGKETNVFPAGITIGWFMIPDGFEVYKQASGNKVNIVNPKYGIRYSNNEFNKDNKSVCISLYDEKSKTTVNGFEDGGDKDYKDVFFYLTSTPEEAIYDPNKPTTDPDEEYPPIESDALEGTLVFEDLWPSQGDYDMNDVVVTYHTTFTTDKDNKIIGIKDIFTPIHAGGALKSAFGYQMNMDKSDIDNIKIENSSSTALNENGMEINQDKPTFMLFDDIQQAVKNGAITVTLELAGKNSINDVSRKKLYNPFICVSTDGFNATSKEARREIHLTNYPPTPFANLYFFGRNNDKSSLDQEGNPIGPNYYVAEDNYPFAIDLPITDYQIPDESVKIDKFYPGFYKWAKSKGEENKDWYEYPASK</sequence>
<feature type="signal peptide" evidence="1">
    <location>
        <begin position="1"/>
        <end position="25"/>
    </location>
</feature>
<feature type="chain" id="PRO_5030997882" evidence="1">
    <location>
        <begin position="26"/>
        <end position="678"/>
    </location>
</feature>
<accession>A0A7W6HZM8</accession>
<name>A0A7W6HZM8_9BACT</name>
<dbReference type="AlphaFoldDB" id="A0A7W6HZM8"/>
<dbReference type="InterPro" id="IPR031025">
    <property type="entry name" value="LruC_dom"/>
</dbReference>
<dbReference type="Pfam" id="PF13448">
    <property type="entry name" value="DUF4114"/>
    <property type="match status" value="1"/>
</dbReference>
<evidence type="ECO:0000259" key="3">
    <source>
        <dbReference type="Pfam" id="PF16130"/>
    </source>
</evidence>
<dbReference type="Pfam" id="PF16130">
    <property type="entry name" value="DUF4842"/>
    <property type="match status" value="1"/>
</dbReference>
<dbReference type="InterPro" id="IPR025193">
    <property type="entry name" value="DUF4114"/>
</dbReference>
<dbReference type="PROSITE" id="PS51257">
    <property type="entry name" value="PROKAR_LIPOPROTEIN"/>
    <property type="match status" value="1"/>
</dbReference>
<dbReference type="RefSeq" id="WP_124315939.1">
    <property type="nucleotide sequence ID" value="NZ_AP028155.1"/>
</dbReference>
<dbReference type="OrthoDB" id="1204817at2"/>
<dbReference type="InterPro" id="IPR032295">
    <property type="entry name" value="DUF4842"/>
</dbReference>
<gene>
    <name evidence="4" type="ORF">GGR14_003079</name>
</gene>
<reference evidence="4 5" key="1">
    <citation type="submission" date="2020-08" db="EMBL/GenBank/DDBJ databases">
        <title>Genomic Encyclopedia of Type Strains, Phase IV (KMG-IV): sequencing the most valuable type-strain genomes for metagenomic binning, comparative biology and taxonomic classification.</title>
        <authorList>
            <person name="Goeker M."/>
        </authorList>
    </citation>
    <scope>NUCLEOTIDE SEQUENCE [LARGE SCALE GENOMIC DNA]</scope>
    <source>
        <strain evidence="4 5">DSM 105721</strain>
    </source>
</reference>
<keyword evidence="1" id="KW-0732">Signal</keyword>
<feature type="domain" description="DUF4114" evidence="2">
    <location>
        <begin position="324"/>
        <end position="406"/>
    </location>
</feature>
<evidence type="ECO:0000256" key="1">
    <source>
        <dbReference type="SAM" id="SignalP"/>
    </source>
</evidence>
<dbReference type="Proteomes" id="UP000546007">
    <property type="component" value="Unassembled WGS sequence"/>
</dbReference>